<dbReference type="InterPro" id="IPR043733">
    <property type="entry name" value="DUF5677"/>
</dbReference>
<proteinExistence type="predicted"/>
<organism evidence="1 2">
    <name type="scientific">Pseudoduganella namucuonensis</name>
    <dbReference type="NCBI Taxonomy" id="1035707"/>
    <lineage>
        <taxon>Bacteria</taxon>
        <taxon>Pseudomonadati</taxon>
        <taxon>Pseudomonadota</taxon>
        <taxon>Betaproteobacteria</taxon>
        <taxon>Burkholderiales</taxon>
        <taxon>Oxalobacteraceae</taxon>
        <taxon>Telluria group</taxon>
        <taxon>Pseudoduganella</taxon>
    </lineage>
</organism>
<reference evidence="2" key="1">
    <citation type="submission" date="2016-10" db="EMBL/GenBank/DDBJ databases">
        <authorList>
            <person name="Varghese N."/>
            <person name="Submissions S."/>
        </authorList>
    </citation>
    <scope>NUCLEOTIDE SEQUENCE [LARGE SCALE GENOMIC DNA]</scope>
    <source>
        <strain evidence="2">CGMCC 1.11014</strain>
    </source>
</reference>
<sequence>MQELAAAAGSEEERRQISADVPHRMENLLSKYPSEMLAGLKVNAERGLAERRKLHAEFVDRNTSRWKEGFDLLELQIEISIEAGDSFTRRLRPKATAEGDLVFDLLVRLQAKGILVAKEILTLLKNGYADGAHGRWRSLHEMTVTAMFMLAHGQEAARRYLDHESVDAYRAALQLEKFVSRLNTPGFSEGELAQLKARYDAVLDAYGKDFANAYGWARPFLGKGNPNFLSMEEAVGLDHLRPYYMWASQNVHASAKTIKTSLGLSETVSEALQVGPSNSGMTDPAHSTAISLSQLTITLLRLAPNLDDSVMMKVLLLLTDEIGQAFVRCSENPIA</sequence>
<gene>
    <name evidence="1" type="ORF">SAMN05216552_100852</name>
</gene>
<protein>
    <submittedName>
        <fullName evidence="1">Uncharacterized protein</fullName>
    </submittedName>
</protein>
<dbReference type="Pfam" id="PF18928">
    <property type="entry name" value="DUF5677"/>
    <property type="match status" value="1"/>
</dbReference>
<name>A0A1I7II20_9BURK</name>
<dbReference type="STRING" id="1035707.SAMN05216552_100852"/>
<keyword evidence="2" id="KW-1185">Reference proteome</keyword>
<accession>A0A1I7II20</accession>
<dbReference type="Proteomes" id="UP000199391">
    <property type="component" value="Unassembled WGS sequence"/>
</dbReference>
<evidence type="ECO:0000313" key="1">
    <source>
        <dbReference type="EMBL" id="SFU72571.1"/>
    </source>
</evidence>
<dbReference type="EMBL" id="FPBO01000008">
    <property type="protein sequence ID" value="SFU72571.1"/>
    <property type="molecule type" value="Genomic_DNA"/>
</dbReference>
<dbReference type="AlphaFoldDB" id="A0A1I7II20"/>
<evidence type="ECO:0000313" key="2">
    <source>
        <dbReference type="Proteomes" id="UP000199391"/>
    </source>
</evidence>